<dbReference type="AlphaFoldDB" id="A0A517N9R7"/>
<gene>
    <name evidence="2" type="ORF">K227x_22640</name>
</gene>
<accession>A0A517N9R7</accession>
<protein>
    <submittedName>
        <fullName evidence="2">Uncharacterized protein</fullName>
    </submittedName>
</protein>
<feature type="transmembrane region" description="Helical" evidence="1">
    <location>
        <begin position="115"/>
        <end position="139"/>
    </location>
</feature>
<evidence type="ECO:0000313" key="2">
    <source>
        <dbReference type="EMBL" id="QDT03879.1"/>
    </source>
</evidence>
<dbReference type="Proteomes" id="UP000318538">
    <property type="component" value="Chromosome"/>
</dbReference>
<sequence length="159" mass="18142">MEHHIQTAKWLIVPTLVVIAQIAFDAAGGFDTEFGVYSFIAISLVVLLTWRRRLGSLILPLTKREIADMGNMDRPDRRFAFLTMASPFAFLFALQLLILVLVLTNSPTVQGYSRTLWTVFAITAIGFYRIALLASYWIVTHSARWRRILNAHPPRRPIQ</sequence>
<keyword evidence="3" id="KW-1185">Reference proteome</keyword>
<reference evidence="2 3" key="1">
    <citation type="submission" date="2019-02" db="EMBL/GenBank/DDBJ databases">
        <title>Deep-cultivation of Planctomycetes and their phenomic and genomic characterization uncovers novel biology.</title>
        <authorList>
            <person name="Wiegand S."/>
            <person name="Jogler M."/>
            <person name="Boedeker C."/>
            <person name="Pinto D."/>
            <person name="Vollmers J."/>
            <person name="Rivas-Marin E."/>
            <person name="Kohn T."/>
            <person name="Peeters S.H."/>
            <person name="Heuer A."/>
            <person name="Rast P."/>
            <person name="Oberbeckmann S."/>
            <person name="Bunk B."/>
            <person name="Jeske O."/>
            <person name="Meyerdierks A."/>
            <person name="Storesund J.E."/>
            <person name="Kallscheuer N."/>
            <person name="Luecker S."/>
            <person name="Lage O.M."/>
            <person name="Pohl T."/>
            <person name="Merkel B.J."/>
            <person name="Hornburger P."/>
            <person name="Mueller R.-W."/>
            <person name="Bruemmer F."/>
            <person name="Labrenz M."/>
            <person name="Spormann A.M."/>
            <person name="Op den Camp H."/>
            <person name="Overmann J."/>
            <person name="Amann R."/>
            <person name="Jetten M.S.M."/>
            <person name="Mascher T."/>
            <person name="Medema M.H."/>
            <person name="Devos D.P."/>
            <person name="Kaster A.-K."/>
            <person name="Ovreas L."/>
            <person name="Rohde M."/>
            <person name="Galperin M.Y."/>
            <person name="Jogler C."/>
        </authorList>
    </citation>
    <scope>NUCLEOTIDE SEQUENCE [LARGE SCALE GENOMIC DNA]</scope>
    <source>
        <strain evidence="2 3">K22_7</strain>
    </source>
</reference>
<dbReference type="KEGG" id="rlc:K227x_22640"/>
<name>A0A517N9R7_9BACT</name>
<organism evidence="2 3">
    <name type="scientific">Rubripirellula lacrimiformis</name>
    <dbReference type="NCBI Taxonomy" id="1930273"/>
    <lineage>
        <taxon>Bacteria</taxon>
        <taxon>Pseudomonadati</taxon>
        <taxon>Planctomycetota</taxon>
        <taxon>Planctomycetia</taxon>
        <taxon>Pirellulales</taxon>
        <taxon>Pirellulaceae</taxon>
        <taxon>Rubripirellula</taxon>
    </lineage>
</organism>
<feature type="transmembrane region" description="Helical" evidence="1">
    <location>
        <begin position="7"/>
        <end position="28"/>
    </location>
</feature>
<dbReference type="EMBL" id="CP036525">
    <property type="protein sequence ID" value="QDT03879.1"/>
    <property type="molecule type" value="Genomic_DNA"/>
</dbReference>
<evidence type="ECO:0000256" key="1">
    <source>
        <dbReference type="SAM" id="Phobius"/>
    </source>
</evidence>
<keyword evidence="1" id="KW-0472">Membrane</keyword>
<feature type="transmembrane region" description="Helical" evidence="1">
    <location>
        <begin position="34"/>
        <end position="50"/>
    </location>
</feature>
<keyword evidence="1" id="KW-1133">Transmembrane helix</keyword>
<keyword evidence="1" id="KW-0812">Transmembrane</keyword>
<feature type="transmembrane region" description="Helical" evidence="1">
    <location>
        <begin position="79"/>
        <end position="103"/>
    </location>
</feature>
<proteinExistence type="predicted"/>
<evidence type="ECO:0000313" key="3">
    <source>
        <dbReference type="Proteomes" id="UP000318538"/>
    </source>
</evidence>